<sequence>MAPCGCATLSTKSAFASFLSSVGKVVVAFPGVISVQLYQQDLQ</sequence>
<dbReference type="Proteomes" id="UP000515472">
    <property type="component" value="Chromosome"/>
</dbReference>
<name>A0A7R7IYS4_9BACT</name>
<evidence type="ECO:0000313" key="1">
    <source>
        <dbReference type="EMBL" id="BCO11353.1"/>
    </source>
</evidence>
<accession>A0A7R7IYS4</accession>
<gene>
    <name evidence="1" type="ORF">GEOBRER4_n1824</name>
</gene>
<organism evidence="1 2">
    <name type="scientific">Citrifermentans bremense</name>
    <dbReference type="NCBI Taxonomy" id="60035"/>
    <lineage>
        <taxon>Bacteria</taxon>
        <taxon>Pseudomonadati</taxon>
        <taxon>Thermodesulfobacteriota</taxon>
        <taxon>Desulfuromonadia</taxon>
        <taxon>Geobacterales</taxon>
        <taxon>Geobacteraceae</taxon>
        <taxon>Citrifermentans</taxon>
    </lineage>
</organism>
<dbReference type="EMBL" id="AP023213">
    <property type="protein sequence ID" value="BCO11353.1"/>
    <property type="molecule type" value="Genomic_DNA"/>
</dbReference>
<dbReference type="AlphaFoldDB" id="A0A7R7IYS4"/>
<protein>
    <submittedName>
        <fullName evidence="1">Uncharacterized protein</fullName>
    </submittedName>
</protein>
<evidence type="ECO:0000313" key="2">
    <source>
        <dbReference type="Proteomes" id="UP000515472"/>
    </source>
</evidence>
<proteinExistence type="predicted"/>
<reference evidence="1 2" key="1">
    <citation type="submission" date="2020-06" db="EMBL/GenBank/DDBJ databases">
        <title>Interaction of electrochemicaly active bacteria, Geobacter bremensis R4 on different carbon anode.</title>
        <authorList>
            <person name="Meng L."/>
            <person name="Yoshida N."/>
        </authorList>
    </citation>
    <scope>NUCLEOTIDE SEQUENCE [LARGE SCALE GENOMIC DNA]</scope>
    <source>
        <strain evidence="1 2">R4</strain>
    </source>
</reference>
<keyword evidence="2" id="KW-1185">Reference proteome</keyword>